<feature type="domain" description="HAT C-terminal dimerisation" evidence="1">
    <location>
        <begin position="24"/>
        <end position="70"/>
    </location>
</feature>
<comment type="caution">
    <text evidence="2">The sequence shown here is derived from an EMBL/GenBank/DDBJ whole genome shotgun (WGS) entry which is preliminary data.</text>
</comment>
<proteinExistence type="predicted"/>
<name>A0A6G0Y7B1_APHCR</name>
<protein>
    <submittedName>
        <fullName evidence="2">52 kDa repressor of the inhibitor of the protein kinase-like</fullName>
    </submittedName>
</protein>
<dbReference type="PANTHER" id="PTHR46289">
    <property type="entry name" value="52 KDA REPRESSOR OF THE INHIBITOR OF THE PROTEIN KINASE-LIKE PROTEIN-RELATED"/>
    <property type="match status" value="1"/>
</dbReference>
<dbReference type="GO" id="GO:0046983">
    <property type="term" value="F:protein dimerization activity"/>
    <property type="evidence" value="ECO:0007669"/>
    <property type="project" value="InterPro"/>
</dbReference>
<evidence type="ECO:0000313" key="3">
    <source>
        <dbReference type="Proteomes" id="UP000478052"/>
    </source>
</evidence>
<accession>A0A6G0Y7B1</accession>
<sequence>MEVLPTEIQLWKRKWSNKPEKDQPNSAIKAYIKCNHKYFPNISFLLKLLATLPVSTSTPERTFSTMKRLKTIYATHQAKND</sequence>
<gene>
    <name evidence="2" type="ORF">FWK35_00023624</name>
</gene>
<reference evidence="2 3" key="1">
    <citation type="submission" date="2019-08" db="EMBL/GenBank/DDBJ databases">
        <title>Whole genome of Aphis craccivora.</title>
        <authorList>
            <person name="Voronova N.V."/>
            <person name="Shulinski R.S."/>
            <person name="Bandarenka Y.V."/>
            <person name="Zhorov D.G."/>
            <person name="Warner D."/>
        </authorList>
    </citation>
    <scope>NUCLEOTIDE SEQUENCE [LARGE SCALE GENOMIC DNA]</scope>
    <source>
        <strain evidence="2">180601</strain>
        <tissue evidence="2">Whole Body</tissue>
    </source>
</reference>
<dbReference type="EMBL" id="VUJU01005651">
    <property type="protein sequence ID" value="KAF0750655.1"/>
    <property type="molecule type" value="Genomic_DNA"/>
</dbReference>
<dbReference type="InterPro" id="IPR052958">
    <property type="entry name" value="IFN-induced_PKR_regulator"/>
</dbReference>
<evidence type="ECO:0000259" key="1">
    <source>
        <dbReference type="Pfam" id="PF05699"/>
    </source>
</evidence>
<organism evidence="2 3">
    <name type="scientific">Aphis craccivora</name>
    <name type="common">Cowpea aphid</name>
    <dbReference type="NCBI Taxonomy" id="307492"/>
    <lineage>
        <taxon>Eukaryota</taxon>
        <taxon>Metazoa</taxon>
        <taxon>Ecdysozoa</taxon>
        <taxon>Arthropoda</taxon>
        <taxon>Hexapoda</taxon>
        <taxon>Insecta</taxon>
        <taxon>Pterygota</taxon>
        <taxon>Neoptera</taxon>
        <taxon>Paraneoptera</taxon>
        <taxon>Hemiptera</taxon>
        <taxon>Sternorrhyncha</taxon>
        <taxon>Aphidomorpha</taxon>
        <taxon>Aphidoidea</taxon>
        <taxon>Aphididae</taxon>
        <taxon>Aphidini</taxon>
        <taxon>Aphis</taxon>
        <taxon>Aphis</taxon>
    </lineage>
</organism>
<dbReference type="Pfam" id="PF05699">
    <property type="entry name" value="Dimer_Tnp_hAT"/>
    <property type="match status" value="1"/>
</dbReference>
<dbReference type="OrthoDB" id="6625634at2759"/>
<dbReference type="InterPro" id="IPR008906">
    <property type="entry name" value="HATC_C_dom"/>
</dbReference>
<dbReference type="PANTHER" id="PTHR46289:SF14">
    <property type="entry name" value="DUF4371 DOMAIN-CONTAINING PROTEIN"/>
    <property type="match status" value="1"/>
</dbReference>
<dbReference type="AlphaFoldDB" id="A0A6G0Y7B1"/>
<keyword evidence="3" id="KW-1185">Reference proteome</keyword>
<evidence type="ECO:0000313" key="2">
    <source>
        <dbReference type="EMBL" id="KAF0750655.1"/>
    </source>
</evidence>
<dbReference type="Proteomes" id="UP000478052">
    <property type="component" value="Unassembled WGS sequence"/>
</dbReference>